<dbReference type="AlphaFoldDB" id="A0AAD3NP02"/>
<proteinExistence type="predicted"/>
<comment type="caution">
    <text evidence="2">The sequence shown here is derived from an EMBL/GenBank/DDBJ whole genome shotgun (WGS) entry which is preliminary data.</text>
</comment>
<sequence length="174" mass="19232">MTKICPCAVGDGGGRVRREGVRRPHSSPTRPERNDRQTQRGAGEELAGNRFSRRSQGHDSSESEGEELMSPPKRQKVQDSASTPNPPTSTHSTDSSAPSVPPPTSVARQSPWTLIPMGPTHQSKERGNGRKARKEEQGRWQEKIGEQCERGEGRSPVEMEKSGMWIQELKIVVL</sequence>
<feature type="region of interest" description="Disordered" evidence="1">
    <location>
        <begin position="1"/>
        <end position="162"/>
    </location>
</feature>
<dbReference type="EMBL" id="BRZM01002941">
    <property type="protein sequence ID" value="GLD75414.1"/>
    <property type="molecule type" value="Genomic_DNA"/>
</dbReference>
<keyword evidence="3" id="KW-1185">Reference proteome</keyword>
<evidence type="ECO:0000313" key="3">
    <source>
        <dbReference type="Proteomes" id="UP001279410"/>
    </source>
</evidence>
<feature type="compositionally biased region" description="Basic and acidic residues" evidence="1">
    <location>
        <begin position="122"/>
        <end position="161"/>
    </location>
</feature>
<evidence type="ECO:0000313" key="2">
    <source>
        <dbReference type="EMBL" id="GLD75414.1"/>
    </source>
</evidence>
<name>A0AAD3NP02_LATJO</name>
<evidence type="ECO:0000256" key="1">
    <source>
        <dbReference type="SAM" id="MobiDB-lite"/>
    </source>
</evidence>
<reference evidence="2" key="1">
    <citation type="submission" date="2022-08" db="EMBL/GenBank/DDBJ databases">
        <title>Genome sequencing of akame (Lates japonicus).</title>
        <authorList>
            <person name="Hashiguchi Y."/>
            <person name="Takahashi H."/>
        </authorList>
    </citation>
    <scope>NUCLEOTIDE SEQUENCE</scope>
    <source>
        <strain evidence="2">Kochi</strain>
    </source>
</reference>
<dbReference type="Proteomes" id="UP001279410">
    <property type="component" value="Unassembled WGS sequence"/>
</dbReference>
<organism evidence="2 3">
    <name type="scientific">Lates japonicus</name>
    <name type="common">Japanese lates</name>
    <dbReference type="NCBI Taxonomy" id="270547"/>
    <lineage>
        <taxon>Eukaryota</taxon>
        <taxon>Metazoa</taxon>
        <taxon>Chordata</taxon>
        <taxon>Craniata</taxon>
        <taxon>Vertebrata</taxon>
        <taxon>Euteleostomi</taxon>
        <taxon>Actinopterygii</taxon>
        <taxon>Neopterygii</taxon>
        <taxon>Teleostei</taxon>
        <taxon>Neoteleostei</taxon>
        <taxon>Acanthomorphata</taxon>
        <taxon>Carangaria</taxon>
        <taxon>Carangaria incertae sedis</taxon>
        <taxon>Centropomidae</taxon>
        <taxon>Lates</taxon>
    </lineage>
</organism>
<accession>A0AAD3NP02</accession>
<gene>
    <name evidence="2" type="ORF">AKAME5_002674800</name>
</gene>
<feature type="compositionally biased region" description="Low complexity" evidence="1">
    <location>
        <begin position="79"/>
        <end position="98"/>
    </location>
</feature>
<protein>
    <submittedName>
        <fullName evidence="2">Atrophin-1-like isoform X1</fullName>
    </submittedName>
</protein>